<dbReference type="GeneID" id="68899899"/>
<reference evidence="1 3" key="1">
    <citation type="journal article" date="2014" name="Genome Announc.">
        <title>Draft Genome Sequence of Xylella fastidiosa Pear Leaf Scorch Strain in Taiwan.</title>
        <authorList>
            <person name="Su C.C."/>
            <person name="Deng W.L."/>
            <person name="Jan F.J."/>
            <person name="Chang C.J."/>
            <person name="Huang H."/>
            <person name="Chen J."/>
        </authorList>
    </citation>
    <scope>NUCLEOTIDE SEQUENCE [LARGE SCALE GENOMIC DNA]</scope>
    <source>
        <strain evidence="1 3">PLS229</strain>
    </source>
</reference>
<dbReference type="OrthoDB" id="9995152at2"/>
<dbReference type="PATRIC" id="fig|1444770.3.peg.1543"/>
<evidence type="ECO:0000313" key="3">
    <source>
        <dbReference type="Proteomes" id="UP000020406"/>
    </source>
</evidence>
<sequence>MQIKTMSKGLAREFASGQVRELTEVELDCVGGGAPRHFFIDHFQKRQSLKTSAEVIDFKPQYSK</sequence>
<dbReference type="Proteomes" id="UP001430701">
    <property type="component" value="Unassembled WGS sequence"/>
</dbReference>
<name>Z9JKH2_9GAMM</name>
<reference evidence="2" key="2">
    <citation type="submission" date="2021-11" db="EMBL/GenBank/DDBJ databases">
        <title>Genome sequence of Xylella taiwanensis PLS432.</title>
        <authorList>
            <person name="Weng L.-W."/>
            <person name="Su C.-C."/>
            <person name="Tsai C.-W."/>
            <person name="Kuo C.-H."/>
        </authorList>
    </citation>
    <scope>NUCLEOTIDE SEQUENCE</scope>
    <source>
        <strain evidence="2">PLS432</strain>
    </source>
</reference>
<evidence type="ECO:0000313" key="4">
    <source>
        <dbReference type="Proteomes" id="UP001430701"/>
    </source>
</evidence>
<dbReference type="AlphaFoldDB" id="Z9JKH2"/>
<organism evidence="1 3">
    <name type="scientific">Xylella taiwanensis</name>
    <dbReference type="NCBI Taxonomy" id="1444770"/>
    <lineage>
        <taxon>Bacteria</taxon>
        <taxon>Pseudomonadati</taxon>
        <taxon>Pseudomonadota</taxon>
        <taxon>Gammaproteobacteria</taxon>
        <taxon>Lysobacterales</taxon>
        <taxon>Lysobacteraceae</taxon>
        <taxon>Xylella</taxon>
    </lineage>
</organism>
<gene>
    <name evidence="1" type="ORF">AF72_06470</name>
    <name evidence="2" type="ORF">LPH55_05990</name>
</gene>
<evidence type="ECO:0000313" key="2">
    <source>
        <dbReference type="EMBL" id="MCD8473023.1"/>
    </source>
</evidence>
<proteinExistence type="predicted"/>
<dbReference type="KEGG" id="xtw:AB672_01245"/>
<accession>Z9JKH2</accession>
<keyword evidence="4" id="KW-1185">Reference proteome</keyword>
<evidence type="ECO:0000313" key="1">
    <source>
        <dbReference type="EMBL" id="EWS78331.1"/>
    </source>
</evidence>
<dbReference type="EMBL" id="JDSQ01000008">
    <property type="protein sequence ID" value="EWS78331.1"/>
    <property type="molecule type" value="Genomic_DNA"/>
</dbReference>
<dbReference type="RefSeq" id="WP_038271113.1">
    <property type="nucleotide sequence ID" value="NZ_CP053627.1"/>
</dbReference>
<protein>
    <submittedName>
        <fullName evidence="1">Uncharacterized protein</fullName>
    </submittedName>
</protein>
<dbReference type="Proteomes" id="UP000020406">
    <property type="component" value="Unassembled WGS sequence"/>
</dbReference>
<dbReference type="EMBL" id="JAJPPU010000002">
    <property type="protein sequence ID" value="MCD8473023.1"/>
    <property type="molecule type" value="Genomic_DNA"/>
</dbReference>
<comment type="caution">
    <text evidence="1">The sequence shown here is derived from an EMBL/GenBank/DDBJ whole genome shotgun (WGS) entry which is preliminary data.</text>
</comment>
<dbReference type="STRING" id="1444770.AF72_06470"/>